<dbReference type="EMBL" id="AP023096">
    <property type="protein sequence ID" value="BCE65301.1"/>
    <property type="molecule type" value="Genomic_DNA"/>
</dbReference>
<keyword evidence="2 3" id="KW-0802">TPR repeat</keyword>
<dbReference type="SMART" id="SM00028">
    <property type="entry name" value="TPR"/>
    <property type="match status" value="6"/>
</dbReference>
<dbReference type="SUPFAM" id="SSF81901">
    <property type="entry name" value="HCP-like"/>
    <property type="match status" value="1"/>
</dbReference>
<evidence type="ECO:0000313" key="6">
    <source>
        <dbReference type="EMBL" id="BCE56630.1"/>
    </source>
</evidence>
<gene>
    <name evidence="8" type="ORF">XF10B_40640</name>
    <name evidence="4" type="ORF">XF1B_41810</name>
    <name evidence="5" type="ORF">XF4B_40950</name>
    <name evidence="6" type="ORF">XF5B_41420</name>
    <name evidence="7" type="ORF">XF6B_41000</name>
</gene>
<dbReference type="EMBL" id="AP023094">
    <property type="protein sequence ID" value="BCE47746.1"/>
    <property type="molecule type" value="Genomic_DNA"/>
</dbReference>
<evidence type="ECO:0000313" key="8">
    <source>
        <dbReference type="EMBL" id="BCE91266.1"/>
    </source>
</evidence>
<reference evidence="6" key="4">
    <citation type="submission" date="2020-05" db="EMBL/GenBank/DDBJ databases">
        <title>Complete genome sequence of Bradyrhizobium diazoefficiens XF5 isolated from soybean nodule.</title>
        <authorList>
            <person name="Noda R."/>
            <person name="Kakizaki K."/>
            <person name="Minamisawa K."/>
        </authorList>
    </citation>
    <scope>NUCLEOTIDE SEQUENCE</scope>
    <source>
        <strain evidence="6">XF5</strain>
    </source>
</reference>
<feature type="repeat" description="TPR" evidence="3">
    <location>
        <begin position="508"/>
        <end position="541"/>
    </location>
</feature>
<evidence type="ECO:0008006" key="9">
    <source>
        <dbReference type="Google" id="ProtNLM"/>
    </source>
</evidence>
<dbReference type="RefSeq" id="WP_178372739.1">
    <property type="nucleotide sequence ID" value="NZ_AJQI01000294.1"/>
</dbReference>
<dbReference type="PANTHER" id="PTHR44943">
    <property type="entry name" value="CELLULOSE SYNTHASE OPERON PROTEIN C"/>
    <property type="match status" value="1"/>
</dbReference>
<dbReference type="SUPFAM" id="SSF48439">
    <property type="entry name" value="Protein prenylyltransferase"/>
    <property type="match status" value="1"/>
</dbReference>
<evidence type="ECO:0000256" key="2">
    <source>
        <dbReference type="ARBA" id="ARBA00022803"/>
    </source>
</evidence>
<organism evidence="4">
    <name type="scientific">Bradyrhizobium diazoefficiens</name>
    <dbReference type="NCBI Taxonomy" id="1355477"/>
    <lineage>
        <taxon>Bacteria</taxon>
        <taxon>Pseudomonadati</taxon>
        <taxon>Pseudomonadota</taxon>
        <taxon>Alphaproteobacteria</taxon>
        <taxon>Hyphomicrobiales</taxon>
        <taxon>Nitrobacteraceae</taxon>
        <taxon>Bradyrhizobium</taxon>
    </lineage>
</organism>
<dbReference type="EMBL" id="AP023099">
    <property type="protein sequence ID" value="BCE91266.1"/>
    <property type="molecule type" value="Genomic_DNA"/>
</dbReference>
<evidence type="ECO:0000313" key="4">
    <source>
        <dbReference type="EMBL" id="BCE21500.1"/>
    </source>
</evidence>
<proteinExistence type="predicted"/>
<dbReference type="Pfam" id="PF13432">
    <property type="entry name" value="TPR_16"/>
    <property type="match status" value="3"/>
</dbReference>
<reference evidence="8" key="2">
    <citation type="submission" date="2020-05" db="EMBL/GenBank/DDBJ databases">
        <title>Complete genome sequence of Bradyrhizobium diazoefficiens XF10 isolated from soybean nodule.</title>
        <authorList>
            <person name="Noda R."/>
            <person name="Kakizaki K."/>
            <person name="Minamisawa K."/>
        </authorList>
    </citation>
    <scope>NUCLEOTIDE SEQUENCE</scope>
    <source>
        <strain evidence="8">XF10</strain>
    </source>
</reference>
<accession>A0A809X2U0</accession>
<reference evidence="4" key="1">
    <citation type="submission" date="2020-05" db="EMBL/GenBank/DDBJ databases">
        <title>Complete genome sequence of Bradyrhizobium diazoefficiens XF1 isolated from soybean nodule.</title>
        <authorList>
            <person name="Noda R."/>
            <person name="Kakizaki K."/>
            <person name="Minamisawa K."/>
        </authorList>
    </citation>
    <scope>NUCLEOTIDE SEQUENCE</scope>
    <source>
        <strain evidence="4">XF1</strain>
    </source>
</reference>
<dbReference type="EMBL" id="AP023095">
    <property type="protein sequence ID" value="BCE56630.1"/>
    <property type="molecule type" value="Genomic_DNA"/>
</dbReference>
<evidence type="ECO:0000256" key="3">
    <source>
        <dbReference type="PROSITE-ProRule" id="PRU00339"/>
    </source>
</evidence>
<protein>
    <recommendedName>
        <fullName evidence="9">Tetratricopeptide repeat protein</fullName>
    </recommendedName>
</protein>
<evidence type="ECO:0000256" key="1">
    <source>
        <dbReference type="ARBA" id="ARBA00022737"/>
    </source>
</evidence>
<dbReference type="InterPro" id="IPR011990">
    <property type="entry name" value="TPR-like_helical_dom_sf"/>
</dbReference>
<dbReference type="PANTHER" id="PTHR44943:SF8">
    <property type="entry name" value="TPR REPEAT-CONTAINING PROTEIN MJ0263"/>
    <property type="match status" value="1"/>
</dbReference>
<name>A0A809X2U0_9BRAD</name>
<sequence>MEFIISGQAGVFASLKPAALYSLDGEAPVALKGHNLGLAFHGCSDTKRIAVHSVDQARRECELSWAKDRSLRCILLFLDPTEEPSDRLEFAECAEELIRDFSTRAFLLDQLSCSPLPDLTDFTLVANIKTSCPETWSILDEVLANQPIIRTVSEALQNKLKEFLDDPKQRAAMFDALTDVGAQRSLVEAKRANSPQTDMIVLRLIAQFRHIEGSRGLIEAWTAGMRSTKRLSPTTIDESEDEEPDNRVFGSTALGGRKAFEQAMKQQAAIVAKLRSRDLEGARRFVDDLVAAQKLNSSPEHVGKSLSRLSHEAKELGVPELQIEWAELAVKANPSDPVTFAHLADALISAFRFNEALAAIDSMKSLGASLSAENARARILRMTGRLVEARAAYRAAAQAHMDEPAVVHSLAGAAEILRDMNRYEEALAEYTELTETYPLEGTIWCGRASVLMDLGRFDEAISTFRISETHGSALIPKNGTATAYKRRGEFTKALKLFNEVAKEFPNDPVALCGRAEIYRDQGNFEAALDDYRRARDRSPFNPTPIIGVVETLKELRRFKEAGDVLQSAVRDFPLHAGLASLRAALLFRQSKYEEALQAYDHLIAQFPFHAASRKNRADVLRRLGRFDEALHAYDSILAEAPQFAPAKLAKLSLLIELHRFDEVMPELPSGQPKSELDWKFYFLKAVAREAQGKHALSLFNNGNRNAPFAKQRRLFAAALGRNKILHGQISKSLKLIRSQEGEISNVIWLHALAASGRKSTAKATFEQIVSNEVNASIIELSKEIASRYNIVDFPSSKSREWIFATEQRELLREAAA</sequence>
<dbReference type="InterPro" id="IPR019734">
    <property type="entry name" value="TPR_rpt"/>
</dbReference>
<evidence type="ECO:0000313" key="5">
    <source>
        <dbReference type="EMBL" id="BCE47746.1"/>
    </source>
</evidence>
<dbReference type="InterPro" id="IPR051685">
    <property type="entry name" value="Ycf3/AcsC/BcsC/TPR_MFPF"/>
</dbReference>
<evidence type="ECO:0000313" key="7">
    <source>
        <dbReference type="EMBL" id="BCE65301.1"/>
    </source>
</evidence>
<dbReference type="Gene3D" id="1.25.40.10">
    <property type="entry name" value="Tetratricopeptide repeat domain"/>
    <property type="match status" value="2"/>
</dbReference>
<dbReference type="EMBL" id="AP023091">
    <property type="protein sequence ID" value="BCE21500.1"/>
    <property type="molecule type" value="Genomic_DNA"/>
</dbReference>
<dbReference type="PROSITE" id="PS50005">
    <property type="entry name" value="TPR"/>
    <property type="match status" value="1"/>
</dbReference>
<reference evidence="7" key="5">
    <citation type="submission" date="2020-05" db="EMBL/GenBank/DDBJ databases">
        <title>Complete genome sequence of Bradyrhizobium diazoefficiens XF6 isolated from soybean nodule.</title>
        <authorList>
            <person name="Noda R."/>
            <person name="Kakizaki K."/>
            <person name="Minamisawa K."/>
        </authorList>
    </citation>
    <scope>NUCLEOTIDE SEQUENCE</scope>
    <source>
        <strain evidence="7">XF6</strain>
    </source>
</reference>
<reference evidence="5" key="3">
    <citation type="submission" date="2020-05" db="EMBL/GenBank/DDBJ databases">
        <title>Complete genome sequence of Bradyrhizobium diazoefficiens XF4 isolated from soybean nodule.</title>
        <authorList>
            <person name="Noda R."/>
            <person name="Kakizaki K."/>
            <person name="Minamisawa K."/>
        </authorList>
    </citation>
    <scope>NUCLEOTIDE SEQUENCE</scope>
    <source>
        <strain evidence="5">XF4</strain>
    </source>
</reference>
<keyword evidence="1" id="KW-0677">Repeat</keyword>
<dbReference type="AlphaFoldDB" id="A0A809X2U0"/>